<evidence type="ECO:0000256" key="3">
    <source>
        <dbReference type="ARBA" id="ARBA00022448"/>
    </source>
</evidence>
<dbReference type="Pfam" id="PF07715">
    <property type="entry name" value="Plug"/>
    <property type="match status" value="1"/>
</dbReference>
<evidence type="ECO:0000259" key="18">
    <source>
        <dbReference type="Pfam" id="PF07715"/>
    </source>
</evidence>
<gene>
    <name evidence="19" type="ORF">L9G74_05880</name>
</gene>
<keyword evidence="10 15" id="KW-0798">TonB box</keyword>
<evidence type="ECO:0000256" key="4">
    <source>
        <dbReference type="ARBA" id="ARBA00022452"/>
    </source>
</evidence>
<dbReference type="PROSITE" id="PS52016">
    <property type="entry name" value="TONB_DEPENDENT_REC_3"/>
    <property type="match status" value="1"/>
</dbReference>
<dbReference type="InterPro" id="IPR039426">
    <property type="entry name" value="TonB-dep_rcpt-like"/>
</dbReference>
<keyword evidence="13 14" id="KW-0998">Cell outer membrane</keyword>
<name>A0ABT2FI01_9GAMM</name>
<keyword evidence="12 19" id="KW-0675">Receptor</keyword>
<feature type="domain" description="TonB-dependent receptor plug" evidence="18">
    <location>
        <begin position="61"/>
        <end position="154"/>
    </location>
</feature>
<dbReference type="InterPro" id="IPR012910">
    <property type="entry name" value="Plug_dom"/>
</dbReference>
<dbReference type="InterPro" id="IPR036942">
    <property type="entry name" value="Beta-barrel_TonB_sf"/>
</dbReference>
<evidence type="ECO:0000256" key="2">
    <source>
        <dbReference type="ARBA" id="ARBA00009810"/>
    </source>
</evidence>
<evidence type="ECO:0000313" key="19">
    <source>
        <dbReference type="EMBL" id="MCS4555963.1"/>
    </source>
</evidence>
<comment type="subcellular location">
    <subcellularLocation>
        <location evidence="1 14">Cell outer membrane</location>
        <topology evidence="1 14">Multi-pass membrane protein</topology>
    </subcellularLocation>
</comment>
<comment type="caution">
    <text evidence="19">The sequence shown here is derived from an EMBL/GenBank/DDBJ whole genome shotgun (WGS) entry which is preliminary data.</text>
</comment>
<evidence type="ECO:0000313" key="20">
    <source>
        <dbReference type="Proteomes" id="UP001201549"/>
    </source>
</evidence>
<dbReference type="EMBL" id="JAKOGG010000003">
    <property type="protein sequence ID" value="MCS4555963.1"/>
    <property type="molecule type" value="Genomic_DNA"/>
</dbReference>
<dbReference type="RefSeq" id="WP_238895373.1">
    <property type="nucleotide sequence ID" value="NZ_JAKOGG010000003.1"/>
</dbReference>
<keyword evidence="6 14" id="KW-0812">Transmembrane</keyword>
<evidence type="ECO:0000256" key="8">
    <source>
        <dbReference type="ARBA" id="ARBA00023004"/>
    </source>
</evidence>
<dbReference type="Proteomes" id="UP001201549">
    <property type="component" value="Unassembled WGS sequence"/>
</dbReference>
<dbReference type="CDD" id="cd01347">
    <property type="entry name" value="ligand_gated_channel"/>
    <property type="match status" value="1"/>
</dbReference>
<dbReference type="InterPro" id="IPR010105">
    <property type="entry name" value="TonB_sidphr_rcpt"/>
</dbReference>
<keyword evidence="3 14" id="KW-0813">Transport</keyword>
<evidence type="ECO:0000256" key="1">
    <source>
        <dbReference type="ARBA" id="ARBA00004571"/>
    </source>
</evidence>
<evidence type="ECO:0000256" key="9">
    <source>
        <dbReference type="ARBA" id="ARBA00023065"/>
    </source>
</evidence>
<evidence type="ECO:0000256" key="11">
    <source>
        <dbReference type="ARBA" id="ARBA00023136"/>
    </source>
</evidence>
<evidence type="ECO:0000256" key="16">
    <source>
        <dbReference type="SAM" id="SignalP"/>
    </source>
</evidence>
<dbReference type="Gene3D" id="2.170.130.10">
    <property type="entry name" value="TonB-dependent receptor, plug domain"/>
    <property type="match status" value="1"/>
</dbReference>
<organism evidence="19 20">
    <name type="scientific">Shewanella electrica</name>
    <dbReference type="NCBI Taxonomy" id="515560"/>
    <lineage>
        <taxon>Bacteria</taxon>
        <taxon>Pseudomonadati</taxon>
        <taxon>Pseudomonadota</taxon>
        <taxon>Gammaproteobacteria</taxon>
        <taxon>Alteromonadales</taxon>
        <taxon>Shewanellaceae</taxon>
        <taxon>Shewanella</taxon>
    </lineage>
</organism>
<keyword evidence="11 14" id="KW-0472">Membrane</keyword>
<feature type="chain" id="PRO_5047293730" evidence="16">
    <location>
        <begin position="24"/>
        <end position="699"/>
    </location>
</feature>
<dbReference type="PANTHER" id="PTHR32552:SF68">
    <property type="entry name" value="FERRICHROME OUTER MEMBRANE TRANSPORTER_PHAGE RECEPTOR"/>
    <property type="match status" value="1"/>
</dbReference>
<evidence type="ECO:0000256" key="14">
    <source>
        <dbReference type="PROSITE-ProRule" id="PRU01360"/>
    </source>
</evidence>
<comment type="similarity">
    <text evidence="2 14 15">Belongs to the TonB-dependent receptor family.</text>
</comment>
<keyword evidence="7 16" id="KW-0732">Signal</keyword>
<dbReference type="PANTHER" id="PTHR32552">
    <property type="entry name" value="FERRICHROME IRON RECEPTOR-RELATED"/>
    <property type="match status" value="1"/>
</dbReference>
<evidence type="ECO:0000256" key="6">
    <source>
        <dbReference type="ARBA" id="ARBA00022692"/>
    </source>
</evidence>
<dbReference type="SUPFAM" id="SSF56935">
    <property type="entry name" value="Porins"/>
    <property type="match status" value="1"/>
</dbReference>
<evidence type="ECO:0000256" key="12">
    <source>
        <dbReference type="ARBA" id="ARBA00023170"/>
    </source>
</evidence>
<dbReference type="Gene3D" id="2.40.170.20">
    <property type="entry name" value="TonB-dependent receptor, beta-barrel domain"/>
    <property type="match status" value="1"/>
</dbReference>
<keyword evidence="4 14" id="KW-1134">Transmembrane beta strand</keyword>
<keyword evidence="5" id="KW-0410">Iron transport</keyword>
<evidence type="ECO:0000256" key="10">
    <source>
        <dbReference type="ARBA" id="ARBA00023077"/>
    </source>
</evidence>
<evidence type="ECO:0000259" key="17">
    <source>
        <dbReference type="Pfam" id="PF00593"/>
    </source>
</evidence>
<feature type="domain" description="TonB-dependent receptor-like beta-barrel" evidence="17">
    <location>
        <begin position="244"/>
        <end position="667"/>
    </location>
</feature>
<keyword evidence="8" id="KW-0408">Iron</keyword>
<evidence type="ECO:0000256" key="13">
    <source>
        <dbReference type="ARBA" id="ARBA00023237"/>
    </source>
</evidence>
<keyword evidence="9" id="KW-0406">Ion transport</keyword>
<evidence type="ECO:0000256" key="5">
    <source>
        <dbReference type="ARBA" id="ARBA00022496"/>
    </source>
</evidence>
<dbReference type="InterPro" id="IPR037066">
    <property type="entry name" value="Plug_dom_sf"/>
</dbReference>
<feature type="signal peptide" evidence="16">
    <location>
        <begin position="1"/>
        <end position="23"/>
    </location>
</feature>
<evidence type="ECO:0000256" key="7">
    <source>
        <dbReference type="ARBA" id="ARBA00022729"/>
    </source>
</evidence>
<keyword evidence="20" id="KW-1185">Reference proteome</keyword>
<dbReference type="InterPro" id="IPR000531">
    <property type="entry name" value="Beta-barrel_TonB"/>
</dbReference>
<proteinExistence type="inferred from homology"/>
<dbReference type="Pfam" id="PF00593">
    <property type="entry name" value="TonB_dep_Rec_b-barrel"/>
    <property type="match status" value="1"/>
</dbReference>
<reference evidence="20" key="1">
    <citation type="submission" date="2023-07" db="EMBL/GenBank/DDBJ databases">
        <title>Shewanella mangrovi sp. nov., an acetaldehyde- degrading bacterium isolated from mangrove sediment.</title>
        <authorList>
            <person name="Liu Y."/>
        </authorList>
    </citation>
    <scope>NUCLEOTIDE SEQUENCE [LARGE SCALE GENOMIC DNA]</scope>
    <source>
        <strain evidence="20">C32</strain>
    </source>
</reference>
<evidence type="ECO:0000256" key="15">
    <source>
        <dbReference type="RuleBase" id="RU003357"/>
    </source>
</evidence>
<accession>A0ABT2FI01</accession>
<protein>
    <submittedName>
        <fullName evidence="19">TonB-dependent receptor</fullName>
    </submittedName>
</protein>
<sequence length="699" mass="78544">MKAAVLPLTLAVFSALYGAESLAEEQASNTSDIERITVSGRAQSLYRVNDGSLAMKTNTPIERTPQAVQILPLSLIEDQAATEVTELYRSISGVSQYNYASVTFRGFRQNDVRYDGVRGDPYGDVSTPQLFNIEQVQVLKGPSGALYGAGDPGGLINYVTKKPSYQRNNKVKLATGSDDFVSGSVELSGPLLDYDNQRYRVGIYQDHENPYRVNTDKRNRTIDLGYAFDLGQDTSITLQYTNVMQHNGGERLRGLPADMNGNFLTDRDFNFNEKSDFLDLDADVFQLSLEHNLNSWLSASMNVRYFEDTERQKYHEPRSATDTDGDGVADFADREYRDQDRHTQTTSVALNLVAELGDHTVLLGGDVSRQQEDFIYMRARKADGVVGLSYQDPQYGVTDPDSYNMRLAGDNNTEALRYGVYLQDQWRITEAWDVTGSVSLDGFNDEAQDHMADSEEKFNDQGFSYRLGSTYKINEHFHPYLSWATGFTPQTVSSQLATNGGPFDPEESKQAEIGLRTFWFDDAVNINFAGYHIVRENILQVDPNDTDKQQALGKVRARGFEVDLMGDVTDNLVINANYAYNDTVVKDAVDGISRAVGDRFANAPRHQFGLWSRYDLSAINSSIAFGADYVSEQFDQDGGKIKPYTVFDLSWQTQWQAWQFQLNVKNLFDKEYAVSGLLNRTGLYPGEHRRVYASVSYAF</sequence>
<dbReference type="NCBIfam" id="TIGR01783">
    <property type="entry name" value="TonB-siderophor"/>
    <property type="match status" value="1"/>
</dbReference>